<keyword evidence="1" id="KW-0472">Membrane</keyword>
<gene>
    <name evidence="2" type="ORF">Nepgr_025177</name>
</gene>
<keyword evidence="1" id="KW-0812">Transmembrane</keyword>
<dbReference type="Proteomes" id="UP001279734">
    <property type="component" value="Unassembled WGS sequence"/>
</dbReference>
<name>A0AAD3T5S1_NEPGR</name>
<evidence type="ECO:0000256" key="1">
    <source>
        <dbReference type="SAM" id="Phobius"/>
    </source>
</evidence>
<evidence type="ECO:0000313" key="3">
    <source>
        <dbReference type="Proteomes" id="UP001279734"/>
    </source>
</evidence>
<sequence length="168" mass="18501">MKPPATGIRVNLPYSSSYPPPPQCQAGGAEGKWSTGLCDCCSDIPLCCLTCWCRCITFGRIAEIVDEGAPPCGVSGALYGLILALTGCQCIYSFFYRLKIKRQYGIPPSNCHDFCVHHWCECCALAQEYRELQRRGFEPSLGWEGSLMRQNQGVAKITAPMAPDGMHR</sequence>
<keyword evidence="1" id="KW-1133">Transmembrane helix</keyword>
<evidence type="ECO:0000313" key="2">
    <source>
        <dbReference type="EMBL" id="GMH23334.1"/>
    </source>
</evidence>
<organism evidence="2 3">
    <name type="scientific">Nepenthes gracilis</name>
    <name type="common">Slender pitcher plant</name>
    <dbReference type="NCBI Taxonomy" id="150966"/>
    <lineage>
        <taxon>Eukaryota</taxon>
        <taxon>Viridiplantae</taxon>
        <taxon>Streptophyta</taxon>
        <taxon>Embryophyta</taxon>
        <taxon>Tracheophyta</taxon>
        <taxon>Spermatophyta</taxon>
        <taxon>Magnoliopsida</taxon>
        <taxon>eudicotyledons</taxon>
        <taxon>Gunneridae</taxon>
        <taxon>Pentapetalae</taxon>
        <taxon>Caryophyllales</taxon>
        <taxon>Nepenthaceae</taxon>
        <taxon>Nepenthes</taxon>
    </lineage>
</organism>
<comment type="caution">
    <text evidence="2">The sequence shown here is derived from an EMBL/GenBank/DDBJ whole genome shotgun (WGS) entry which is preliminary data.</text>
</comment>
<dbReference type="EMBL" id="BSYO01000026">
    <property type="protein sequence ID" value="GMH23334.1"/>
    <property type="molecule type" value="Genomic_DNA"/>
</dbReference>
<dbReference type="PANTHER" id="PTHR15907">
    <property type="entry name" value="DUF614 FAMILY PROTEIN-RELATED"/>
    <property type="match status" value="1"/>
</dbReference>
<dbReference type="NCBIfam" id="TIGR01571">
    <property type="entry name" value="A_thal_Cys_rich"/>
    <property type="match status" value="1"/>
</dbReference>
<dbReference type="AlphaFoldDB" id="A0AAD3T5S1"/>
<dbReference type="Pfam" id="PF04749">
    <property type="entry name" value="PLAC8"/>
    <property type="match status" value="1"/>
</dbReference>
<dbReference type="InterPro" id="IPR006461">
    <property type="entry name" value="PLAC_motif_containing"/>
</dbReference>
<feature type="transmembrane region" description="Helical" evidence="1">
    <location>
        <begin position="76"/>
        <end position="95"/>
    </location>
</feature>
<accession>A0AAD3T5S1</accession>
<proteinExistence type="predicted"/>
<keyword evidence="3" id="KW-1185">Reference proteome</keyword>
<reference evidence="2" key="1">
    <citation type="submission" date="2023-05" db="EMBL/GenBank/DDBJ databases">
        <title>Nepenthes gracilis genome sequencing.</title>
        <authorList>
            <person name="Fukushima K."/>
        </authorList>
    </citation>
    <scope>NUCLEOTIDE SEQUENCE</scope>
    <source>
        <strain evidence="2">SING2019-196</strain>
    </source>
</reference>
<protein>
    <submittedName>
        <fullName evidence="2">Uncharacterized protein</fullName>
    </submittedName>
</protein>